<protein>
    <recommendedName>
        <fullName evidence="1">N-acetyltransferase domain-containing protein</fullName>
    </recommendedName>
</protein>
<proteinExistence type="predicted"/>
<name>A0A645IIC9_9ZZZZ</name>
<feature type="domain" description="N-acetyltransferase" evidence="1">
    <location>
        <begin position="3"/>
        <end position="160"/>
    </location>
</feature>
<evidence type="ECO:0000259" key="1">
    <source>
        <dbReference type="PROSITE" id="PS51186"/>
    </source>
</evidence>
<dbReference type="InterPro" id="IPR052742">
    <property type="entry name" value="Mito_N-acetyltransferase"/>
</dbReference>
<dbReference type="GO" id="GO:0016747">
    <property type="term" value="F:acyltransferase activity, transferring groups other than amino-acyl groups"/>
    <property type="evidence" value="ECO:0007669"/>
    <property type="project" value="InterPro"/>
</dbReference>
<dbReference type="AlphaFoldDB" id="A0A645IIC9"/>
<dbReference type="PROSITE" id="PS51186">
    <property type="entry name" value="GNAT"/>
    <property type="match status" value="1"/>
</dbReference>
<dbReference type="InterPro" id="IPR000182">
    <property type="entry name" value="GNAT_dom"/>
</dbReference>
<dbReference type="PANTHER" id="PTHR43138">
    <property type="entry name" value="ACETYLTRANSFERASE, GNAT FAMILY"/>
    <property type="match status" value="1"/>
</dbReference>
<dbReference type="CDD" id="cd04301">
    <property type="entry name" value="NAT_SF"/>
    <property type="match status" value="1"/>
</dbReference>
<dbReference type="EMBL" id="VSSQ01115766">
    <property type="protein sequence ID" value="MPN51058.1"/>
    <property type="molecule type" value="Genomic_DNA"/>
</dbReference>
<dbReference type="SUPFAM" id="SSF55729">
    <property type="entry name" value="Acyl-CoA N-acyltransferases (Nat)"/>
    <property type="match status" value="1"/>
</dbReference>
<dbReference type="Gene3D" id="3.40.630.30">
    <property type="match status" value="1"/>
</dbReference>
<dbReference type="PANTHER" id="PTHR43138:SF1">
    <property type="entry name" value="N-ACETYLTRANSFERASE ACA1"/>
    <property type="match status" value="1"/>
</dbReference>
<dbReference type="Pfam" id="PF00583">
    <property type="entry name" value="Acetyltransf_1"/>
    <property type="match status" value="1"/>
</dbReference>
<comment type="caution">
    <text evidence="2">The sequence shown here is derived from an EMBL/GenBank/DDBJ whole genome shotgun (WGS) entry which is preliminary data.</text>
</comment>
<accession>A0A645IIC9</accession>
<evidence type="ECO:0000313" key="2">
    <source>
        <dbReference type="EMBL" id="MPN51058.1"/>
    </source>
</evidence>
<gene>
    <name evidence="2" type="ORF">SDC9_198699</name>
</gene>
<organism evidence="2">
    <name type="scientific">bioreactor metagenome</name>
    <dbReference type="NCBI Taxonomy" id="1076179"/>
    <lineage>
        <taxon>unclassified sequences</taxon>
        <taxon>metagenomes</taxon>
        <taxon>ecological metagenomes</taxon>
    </lineage>
</organism>
<dbReference type="InterPro" id="IPR016181">
    <property type="entry name" value="Acyl_CoA_acyltransferase"/>
</dbReference>
<reference evidence="2" key="1">
    <citation type="submission" date="2019-08" db="EMBL/GenBank/DDBJ databases">
        <authorList>
            <person name="Kucharzyk K."/>
            <person name="Murdoch R.W."/>
            <person name="Higgins S."/>
            <person name="Loffler F."/>
        </authorList>
    </citation>
    <scope>NUCLEOTIDE SEQUENCE</scope>
</reference>
<sequence>MSIEIRSYESKDIGTALAIWNQVVLEGLAFPQIECLNEQTGDAYFRGQSFTGVAFDSERGQMVGVYTLHPNNVGRCGHICNASYAVSGDVRGQGVGELLVRHCMAKAKKIGFRILQFNAVVKTNAAALHLYEKLGFTQLGVIPGGFWLKDEQYEDIIPHYIEL</sequence>